<organism evidence="2 3">
    <name type="scientific">Jannaschia pagri</name>
    <dbReference type="NCBI Taxonomy" id="2829797"/>
    <lineage>
        <taxon>Bacteria</taxon>
        <taxon>Pseudomonadati</taxon>
        <taxon>Pseudomonadota</taxon>
        <taxon>Alphaproteobacteria</taxon>
        <taxon>Rhodobacterales</taxon>
        <taxon>Roseobacteraceae</taxon>
        <taxon>Jannaschia</taxon>
    </lineage>
</organism>
<dbReference type="Proteomes" id="UP000786693">
    <property type="component" value="Unassembled WGS sequence"/>
</dbReference>
<comment type="caution">
    <text evidence="2">The sequence shown here is derived from an EMBL/GenBank/DDBJ whole genome shotgun (WGS) entry which is preliminary data.</text>
</comment>
<protein>
    <submittedName>
        <fullName evidence="2">Uncharacterized protein</fullName>
    </submittedName>
</protein>
<reference evidence="2 3" key="1">
    <citation type="submission" date="2021-05" db="EMBL/GenBank/DDBJ databases">
        <title>Bacteria Genome sequencing.</title>
        <authorList>
            <person name="Takabe Y."/>
            <person name="Nakajima Y."/>
            <person name="Suzuki S."/>
            <person name="Shiozaki T."/>
        </authorList>
    </citation>
    <scope>NUCLEOTIDE SEQUENCE [LARGE SCALE GENOMIC DNA]</scope>
    <source>
        <strain evidence="2 3">AI_62</strain>
    </source>
</reference>
<gene>
    <name evidence="2" type="ORF">JANAI62_28800</name>
</gene>
<dbReference type="RefSeq" id="WP_220749754.1">
    <property type="nucleotide sequence ID" value="NZ_BPFH01000005.1"/>
</dbReference>
<dbReference type="EMBL" id="BPFH01000005">
    <property type="protein sequence ID" value="GIT96257.1"/>
    <property type="molecule type" value="Genomic_DNA"/>
</dbReference>
<feature type="signal peptide" evidence="1">
    <location>
        <begin position="1"/>
        <end position="19"/>
    </location>
</feature>
<name>A0ABQ4NPD0_9RHOB</name>
<sequence length="185" mass="19477">MTRGPFFLCAALAASPAAADSLCGVTDMAELSGLAGSWQGLEHRSFESLDMSRLDEGMVGVALAETPAGLTFETPVLLDMTDEALLANLVPGALDVDAVDALLETTDHEDAADLLSDTPCGPGDLPQFVASVTVSAEIEVEARVTVIAYFTDRLLSVVEMTGRSDEAFLYVTMTTLLTRADQATE</sequence>
<feature type="chain" id="PRO_5046298945" evidence="1">
    <location>
        <begin position="20"/>
        <end position="185"/>
    </location>
</feature>
<evidence type="ECO:0000256" key="1">
    <source>
        <dbReference type="SAM" id="SignalP"/>
    </source>
</evidence>
<accession>A0ABQ4NPD0</accession>
<evidence type="ECO:0000313" key="3">
    <source>
        <dbReference type="Proteomes" id="UP000786693"/>
    </source>
</evidence>
<evidence type="ECO:0000313" key="2">
    <source>
        <dbReference type="EMBL" id="GIT96257.1"/>
    </source>
</evidence>
<keyword evidence="3" id="KW-1185">Reference proteome</keyword>
<keyword evidence="1" id="KW-0732">Signal</keyword>
<proteinExistence type="predicted"/>